<gene>
    <name evidence="1" type="ORF">AMS66_07815</name>
</gene>
<dbReference type="EMBL" id="LITU01000050">
    <property type="protein sequence ID" value="KOY16780.1"/>
    <property type="molecule type" value="Genomic_DNA"/>
</dbReference>
<proteinExistence type="predicted"/>
<keyword evidence="2" id="KW-1185">Reference proteome</keyword>
<comment type="caution">
    <text evidence="1">The sequence shown here is derived from an EMBL/GenBank/DDBJ whole genome shotgun (WGS) entry which is preliminary data.</text>
</comment>
<accession>A0A0M9BPZ1</accession>
<evidence type="ECO:0000313" key="1">
    <source>
        <dbReference type="EMBL" id="KOY16780.1"/>
    </source>
</evidence>
<dbReference type="Proteomes" id="UP000037688">
    <property type="component" value="Unassembled WGS sequence"/>
</dbReference>
<dbReference type="PATRIC" id="fig|1705561.3.peg.1394"/>
<evidence type="ECO:0000313" key="2">
    <source>
        <dbReference type="Proteomes" id="UP000037688"/>
    </source>
</evidence>
<sequence>MNICLKFGDTNFIGLVNAQEYKSFVNEDWELVELLNHFSIGMLNGNILVYQMTNEGIEHSWNIDVEIGSESTDEECFRKAEGYIKVTNNKLYIVDYDCLTMSAQFEDNKVPDENCENNQINLNNGTYKVSFYQYFNVDENRFIGRTDIDIKIILTLVSNFEKIADKVFWCTFF</sequence>
<dbReference type="OrthoDB" id="9156597at2"/>
<organism evidence="1 2">
    <name type="scientific">Paenibacillus xylanivorans</name>
    <dbReference type="NCBI Taxonomy" id="1705561"/>
    <lineage>
        <taxon>Bacteria</taxon>
        <taxon>Bacillati</taxon>
        <taxon>Bacillota</taxon>
        <taxon>Bacilli</taxon>
        <taxon>Bacillales</taxon>
        <taxon>Paenibacillaceae</taxon>
        <taxon>Paenibacillus</taxon>
    </lineage>
</organism>
<reference evidence="1 2" key="1">
    <citation type="submission" date="2015-08" db="EMBL/GenBank/DDBJ databases">
        <title>Draft genome sequence of cellulolytic and xylanolytic Paenibacillus sp. A59, isolated from a decaying forest soil from Patagonia, Argentina.</title>
        <authorList>
            <person name="Ghio S."/>
            <person name="Caceres A.M."/>
            <person name="Talia P."/>
            <person name="Grasso D."/>
            <person name="Campos E."/>
        </authorList>
    </citation>
    <scope>NUCLEOTIDE SEQUENCE [LARGE SCALE GENOMIC DNA]</scope>
    <source>
        <strain evidence="1 2">A59</strain>
    </source>
</reference>
<name>A0A0M9BPZ1_9BACL</name>
<dbReference type="AlphaFoldDB" id="A0A0M9BPZ1"/>
<protein>
    <submittedName>
        <fullName evidence="1">Uncharacterized protein</fullName>
    </submittedName>
</protein>